<dbReference type="Gene3D" id="1.10.260.40">
    <property type="entry name" value="lambda repressor-like DNA-binding domains"/>
    <property type="match status" value="1"/>
</dbReference>
<dbReference type="AlphaFoldDB" id="A0A7C9VG29"/>
<accession>A0A7C9VG29</accession>
<dbReference type="GO" id="GO:0003677">
    <property type="term" value="F:DNA binding"/>
    <property type="evidence" value="ECO:0007669"/>
    <property type="project" value="InterPro"/>
</dbReference>
<dbReference type="PROSITE" id="PS50943">
    <property type="entry name" value="HTH_CROC1"/>
    <property type="match status" value="1"/>
</dbReference>
<reference evidence="2 3" key="1">
    <citation type="submission" date="2020-02" db="EMBL/GenBank/DDBJ databases">
        <title>Genome sequence of the type strain CGMCC 1.15528 of Mesorhizobium zhangyense.</title>
        <authorList>
            <person name="Gao J."/>
            <person name="Sun J."/>
        </authorList>
    </citation>
    <scope>NUCLEOTIDE SEQUENCE [LARGE SCALE GENOMIC DNA]</scope>
    <source>
        <strain evidence="2 3">CGMCC 1.15528</strain>
    </source>
</reference>
<dbReference type="SUPFAM" id="SSF47413">
    <property type="entry name" value="lambda repressor-like DNA-binding domains"/>
    <property type="match status" value="1"/>
</dbReference>
<dbReference type="RefSeq" id="WP_165121678.1">
    <property type="nucleotide sequence ID" value="NZ_JAAKZG010000035.1"/>
</dbReference>
<dbReference type="CDD" id="cd00093">
    <property type="entry name" value="HTH_XRE"/>
    <property type="match status" value="1"/>
</dbReference>
<dbReference type="InterPro" id="IPR010982">
    <property type="entry name" value="Lambda_DNA-bd_dom_sf"/>
</dbReference>
<sequence>MKLDLQFVDHPNGGERLVILPETQYRLVAHTAAKALEPIRKNQPDALSVPKVVLTRITNGENPVRAIRQWRGLSGRNLARLAGITPSMLSQMELSGKTGSTRTLKAIADALCVPVDLLFP</sequence>
<evidence type="ECO:0000313" key="2">
    <source>
        <dbReference type="EMBL" id="NGN45307.1"/>
    </source>
</evidence>
<dbReference type="InterPro" id="IPR001387">
    <property type="entry name" value="Cro/C1-type_HTH"/>
</dbReference>
<protein>
    <submittedName>
        <fullName evidence="2">Helix-turn-helix transcriptional regulator</fullName>
    </submittedName>
</protein>
<proteinExistence type="predicted"/>
<dbReference type="SMART" id="SM00530">
    <property type="entry name" value="HTH_XRE"/>
    <property type="match status" value="1"/>
</dbReference>
<name>A0A7C9VG29_9HYPH</name>
<evidence type="ECO:0000313" key="3">
    <source>
        <dbReference type="Proteomes" id="UP000481252"/>
    </source>
</evidence>
<dbReference type="Pfam" id="PF13560">
    <property type="entry name" value="HTH_31"/>
    <property type="match status" value="1"/>
</dbReference>
<feature type="domain" description="HTH cro/C1-type" evidence="1">
    <location>
        <begin position="64"/>
        <end position="118"/>
    </location>
</feature>
<dbReference type="Proteomes" id="UP000481252">
    <property type="component" value="Unassembled WGS sequence"/>
</dbReference>
<dbReference type="EMBL" id="JAAKZG010000035">
    <property type="protein sequence ID" value="NGN45307.1"/>
    <property type="molecule type" value="Genomic_DNA"/>
</dbReference>
<gene>
    <name evidence="2" type="ORF">G6N74_30110</name>
</gene>
<evidence type="ECO:0000259" key="1">
    <source>
        <dbReference type="PROSITE" id="PS50943"/>
    </source>
</evidence>
<organism evidence="2 3">
    <name type="scientific">Mesorhizobium zhangyense</name>
    <dbReference type="NCBI Taxonomy" id="1776730"/>
    <lineage>
        <taxon>Bacteria</taxon>
        <taxon>Pseudomonadati</taxon>
        <taxon>Pseudomonadota</taxon>
        <taxon>Alphaproteobacteria</taxon>
        <taxon>Hyphomicrobiales</taxon>
        <taxon>Phyllobacteriaceae</taxon>
        <taxon>Mesorhizobium</taxon>
    </lineage>
</organism>
<comment type="caution">
    <text evidence="2">The sequence shown here is derived from an EMBL/GenBank/DDBJ whole genome shotgun (WGS) entry which is preliminary data.</text>
</comment>
<keyword evidence="3" id="KW-1185">Reference proteome</keyword>